<evidence type="ECO:0000313" key="7">
    <source>
        <dbReference type="Proteomes" id="UP000046187"/>
    </source>
</evidence>
<dbReference type="Pfam" id="PF01584">
    <property type="entry name" value="CheW"/>
    <property type="match status" value="1"/>
</dbReference>
<dbReference type="PANTHER" id="PTHR22617:SF41">
    <property type="entry name" value="CHEMOTAXIS SIGNAL TRANSDUCTION SYSTEM ADAPTOR PROTEIN CHEW"/>
    <property type="match status" value="1"/>
</dbReference>
<dbReference type="PROSITE" id="PS50851">
    <property type="entry name" value="CHEW"/>
    <property type="match status" value="1"/>
</dbReference>
<dbReference type="InterPro" id="IPR036061">
    <property type="entry name" value="CheW-like_dom_sf"/>
</dbReference>
<keyword evidence="3" id="KW-0963">Cytoplasm</keyword>
<evidence type="ECO:0000256" key="1">
    <source>
        <dbReference type="ARBA" id="ARBA00004496"/>
    </source>
</evidence>
<dbReference type="InterPro" id="IPR002545">
    <property type="entry name" value="CheW-lke_dom"/>
</dbReference>
<sequence length="177" mass="18630">MTTSAAPVPFGATDLAPNQFLTFLLGKEMFGVGILGIKEIIEYRTPTDVPMMPPALRGVINLRGAVVPVVDLQQRFGRAASEVTKRTCIVIVEVANGNERQVLGLLVDAVSEVLEIAADDIAPAPAFGAGIRRDFIHGMGKVGERFVILLDADAALSTQEFVAMAGIPSGVEEGIAA</sequence>
<feature type="domain" description="CheW-like" evidence="5">
    <location>
        <begin position="17"/>
        <end position="161"/>
    </location>
</feature>
<dbReference type="Gene3D" id="2.30.30.40">
    <property type="entry name" value="SH3 Domains"/>
    <property type="match status" value="1"/>
</dbReference>
<evidence type="ECO:0000256" key="4">
    <source>
        <dbReference type="ARBA" id="ARBA00022500"/>
    </source>
</evidence>
<protein>
    <recommendedName>
        <fullName evidence="2">Chemotaxis protein CheW</fullName>
    </recommendedName>
</protein>
<reference evidence="7" key="1">
    <citation type="submission" date="2015-07" db="EMBL/GenBank/DDBJ databases">
        <authorList>
            <person name="Wibberg D."/>
        </authorList>
    </citation>
    <scope>NUCLEOTIDE SEQUENCE [LARGE SCALE GENOMIC DNA]</scope>
</reference>
<accession>A0A0K2ZJX2</accession>
<dbReference type="EMBL" id="CXOI01000016">
    <property type="protein sequence ID" value="CTP84544.1"/>
    <property type="molecule type" value="Genomic_DNA"/>
</dbReference>
<dbReference type="Gene3D" id="2.40.50.180">
    <property type="entry name" value="CheA-289, Domain 4"/>
    <property type="match status" value="1"/>
</dbReference>
<evidence type="ECO:0000256" key="3">
    <source>
        <dbReference type="ARBA" id="ARBA00022490"/>
    </source>
</evidence>
<proteinExistence type="predicted"/>
<dbReference type="GO" id="GO:0007165">
    <property type="term" value="P:signal transduction"/>
    <property type="evidence" value="ECO:0007669"/>
    <property type="project" value="InterPro"/>
</dbReference>
<dbReference type="Proteomes" id="UP000046187">
    <property type="component" value="Unassembled WGS sequence"/>
</dbReference>
<keyword evidence="7" id="KW-1185">Reference proteome</keyword>
<organism evidence="6 7">
    <name type="scientific">Xanthomonas graminis pv. arrhenatheri LMG 727</name>
    <dbReference type="NCBI Taxonomy" id="1195923"/>
    <lineage>
        <taxon>Bacteria</taxon>
        <taxon>Pseudomonadati</taxon>
        <taxon>Pseudomonadota</taxon>
        <taxon>Gammaproteobacteria</taxon>
        <taxon>Lysobacterales</taxon>
        <taxon>Lysobacteraceae</taxon>
        <taxon>Xanthomonas</taxon>
        <taxon>Xanthomonas translucens group</taxon>
        <taxon>Xanthomonas graminis</taxon>
    </lineage>
</organism>
<dbReference type="GO" id="GO:0006935">
    <property type="term" value="P:chemotaxis"/>
    <property type="evidence" value="ECO:0007669"/>
    <property type="project" value="UniProtKB-KW"/>
</dbReference>
<name>A0A0K2ZJX2_9XANT</name>
<evidence type="ECO:0000256" key="2">
    <source>
        <dbReference type="ARBA" id="ARBA00021483"/>
    </source>
</evidence>
<dbReference type="GO" id="GO:0005829">
    <property type="term" value="C:cytosol"/>
    <property type="evidence" value="ECO:0007669"/>
    <property type="project" value="TreeGrafter"/>
</dbReference>
<keyword evidence="4" id="KW-0145">Chemotaxis</keyword>
<evidence type="ECO:0000313" key="6">
    <source>
        <dbReference type="EMBL" id="CTP84544.1"/>
    </source>
</evidence>
<gene>
    <name evidence="6" type="ORF">XTALMG727_1020</name>
</gene>
<dbReference type="SMART" id="SM00260">
    <property type="entry name" value="CheW"/>
    <property type="match status" value="1"/>
</dbReference>
<dbReference type="RefSeq" id="WP_009592275.1">
    <property type="nucleotide sequence ID" value="NZ_CXOI01000016.1"/>
</dbReference>
<dbReference type="FunFam" id="2.40.50.180:FF:000002">
    <property type="entry name" value="Chemotaxis protein CheW"/>
    <property type="match status" value="1"/>
</dbReference>
<dbReference type="SUPFAM" id="SSF50341">
    <property type="entry name" value="CheW-like"/>
    <property type="match status" value="1"/>
</dbReference>
<dbReference type="InterPro" id="IPR039315">
    <property type="entry name" value="CheW"/>
</dbReference>
<comment type="subcellular location">
    <subcellularLocation>
        <location evidence="1">Cytoplasm</location>
    </subcellularLocation>
</comment>
<dbReference type="PANTHER" id="PTHR22617">
    <property type="entry name" value="CHEMOTAXIS SENSOR HISTIDINE KINASE-RELATED"/>
    <property type="match status" value="1"/>
</dbReference>
<evidence type="ECO:0000259" key="5">
    <source>
        <dbReference type="PROSITE" id="PS50851"/>
    </source>
</evidence>
<dbReference type="AlphaFoldDB" id="A0A0K2ZJX2"/>